<dbReference type="Pfam" id="PF00440">
    <property type="entry name" value="TetR_N"/>
    <property type="match status" value="1"/>
</dbReference>
<evidence type="ECO:0000259" key="6">
    <source>
        <dbReference type="PROSITE" id="PS50977"/>
    </source>
</evidence>
<protein>
    <submittedName>
        <fullName evidence="7">TetR/AcrR family transcriptional regulator</fullName>
    </submittedName>
</protein>
<dbReference type="PROSITE" id="PS50977">
    <property type="entry name" value="HTH_TETR_2"/>
    <property type="match status" value="1"/>
</dbReference>
<feature type="DNA-binding region" description="H-T-H motif" evidence="5">
    <location>
        <begin position="35"/>
        <end position="54"/>
    </location>
</feature>
<dbReference type="SUPFAM" id="SSF46689">
    <property type="entry name" value="Homeodomain-like"/>
    <property type="match status" value="1"/>
</dbReference>
<name>A0A7D5V8S3_9NEIS</name>
<evidence type="ECO:0000256" key="3">
    <source>
        <dbReference type="ARBA" id="ARBA00023125"/>
    </source>
</evidence>
<evidence type="ECO:0000256" key="5">
    <source>
        <dbReference type="PROSITE-ProRule" id="PRU00335"/>
    </source>
</evidence>
<keyword evidence="8" id="KW-1185">Reference proteome</keyword>
<dbReference type="KEGG" id="cfon:HZU75_05010"/>
<dbReference type="RefSeq" id="WP_180308067.1">
    <property type="nucleotide sequence ID" value="NZ_CP058952.1"/>
</dbReference>
<evidence type="ECO:0000313" key="8">
    <source>
        <dbReference type="Proteomes" id="UP000510822"/>
    </source>
</evidence>
<gene>
    <name evidence="7" type="ORF">HZU75_05010</name>
</gene>
<dbReference type="InterPro" id="IPR036271">
    <property type="entry name" value="Tet_transcr_reg_TetR-rel_C_sf"/>
</dbReference>
<evidence type="ECO:0000256" key="1">
    <source>
        <dbReference type="ARBA" id="ARBA00022491"/>
    </source>
</evidence>
<dbReference type="Gene3D" id="1.10.10.60">
    <property type="entry name" value="Homeodomain-like"/>
    <property type="match status" value="1"/>
</dbReference>
<keyword evidence="2" id="KW-0805">Transcription regulation</keyword>
<evidence type="ECO:0000313" key="7">
    <source>
        <dbReference type="EMBL" id="QLI80935.1"/>
    </source>
</evidence>
<dbReference type="InterPro" id="IPR023772">
    <property type="entry name" value="DNA-bd_HTH_TetR-type_CS"/>
</dbReference>
<dbReference type="GO" id="GO:0003700">
    <property type="term" value="F:DNA-binding transcription factor activity"/>
    <property type="evidence" value="ECO:0007669"/>
    <property type="project" value="TreeGrafter"/>
</dbReference>
<proteinExistence type="predicted"/>
<dbReference type="InterPro" id="IPR009057">
    <property type="entry name" value="Homeodomain-like_sf"/>
</dbReference>
<sequence>MTIAKLNNKHSETKREQILAGARAIFMEHGYAAASMEKIAKTAGVSKGTLYNYFENKETLFIALIQGECCKAEAHSAPPTEFSDAPPEPILTMIGQQWLMGLIDPAQQAFFRVVLAEALQFPELGQAVEASGPAQAMQHLGRYLEHLKQRGILDIADSTLAAEQFFALCDAGIVRKMQLSVAEPTAEAITRHTQHAVQLFLRGYRT</sequence>
<keyword evidence="4" id="KW-0804">Transcription</keyword>
<evidence type="ECO:0000256" key="2">
    <source>
        <dbReference type="ARBA" id="ARBA00023015"/>
    </source>
</evidence>
<feature type="domain" description="HTH tetR-type" evidence="6">
    <location>
        <begin position="12"/>
        <end position="72"/>
    </location>
</feature>
<dbReference type="EMBL" id="CP058952">
    <property type="protein sequence ID" value="QLI80935.1"/>
    <property type="molecule type" value="Genomic_DNA"/>
</dbReference>
<dbReference type="Proteomes" id="UP000510822">
    <property type="component" value="Chromosome"/>
</dbReference>
<dbReference type="InterPro" id="IPR039536">
    <property type="entry name" value="TetR_C_Proteobacteria"/>
</dbReference>
<dbReference type="PRINTS" id="PR00455">
    <property type="entry name" value="HTHTETR"/>
</dbReference>
<dbReference type="PROSITE" id="PS01081">
    <property type="entry name" value="HTH_TETR_1"/>
    <property type="match status" value="1"/>
</dbReference>
<dbReference type="Pfam" id="PF14246">
    <property type="entry name" value="TetR_C_7"/>
    <property type="match status" value="1"/>
</dbReference>
<accession>A0A7D5V8S3</accession>
<dbReference type="GO" id="GO:0000976">
    <property type="term" value="F:transcription cis-regulatory region binding"/>
    <property type="evidence" value="ECO:0007669"/>
    <property type="project" value="TreeGrafter"/>
</dbReference>
<dbReference type="InterPro" id="IPR001647">
    <property type="entry name" value="HTH_TetR"/>
</dbReference>
<dbReference type="PANTHER" id="PTHR30055">
    <property type="entry name" value="HTH-TYPE TRANSCRIPTIONAL REGULATOR RUTR"/>
    <property type="match status" value="1"/>
</dbReference>
<reference evidence="7 8" key="1">
    <citation type="journal article" date="2016" name="Int. J. Syst. Evol. Microbiol.">
        <title>Chitinibacter fontanus sp. nov., isolated from a spring.</title>
        <authorList>
            <person name="Sheu S.Y."/>
            <person name="Li Y.S."/>
            <person name="Young C.C."/>
            <person name="Chen W.M."/>
        </authorList>
    </citation>
    <scope>NUCLEOTIDE SEQUENCE [LARGE SCALE GENOMIC DNA]</scope>
    <source>
        <strain evidence="7 8">STM-7</strain>
    </source>
</reference>
<dbReference type="Gene3D" id="1.10.357.10">
    <property type="entry name" value="Tetracycline Repressor, domain 2"/>
    <property type="match status" value="1"/>
</dbReference>
<evidence type="ECO:0000256" key="4">
    <source>
        <dbReference type="ARBA" id="ARBA00023163"/>
    </source>
</evidence>
<keyword evidence="3 5" id="KW-0238">DNA-binding</keyword>
<dbReference type="SUPFAM" id="SSF48498">
    <property type="entry name" value="Tetracyclin repressor-like, C-terminal domain"/>
    <property type="match status" value="1"/>
</dbReference>
<keyword evidence="1" id="KW-0678">Repressor</keyword>
<dbReference type="InterPro" id="IPR050109">
    <property type="entry name" value="HTH-type_TetR-like_transc_reg"/>
</dbReference>
<dbReference type="AlphaFoldDB" id="A0A7D5V8S3"/>
<dbReference type="FunFam" id="1.10.10.60:FF:000141">
    <property type="entry name" value="TetR family transcriptional regulator"/>
    <property type="match status" value="1"/>
</dbReference>
<dbReference type="PANTHER" id="PTHR30055:SF146">
    <property type="entry name" value="HTH-TYPE TRANSCRIPTIONAL DUAL REGULATOR CECR"/>
    <property type="match status" value="1"/>
</dbReference>
<organism evidence="7 8">
    <name type="scientific">Chitinibacter fontanus</name>
    <dbReference type="NCBI Taxonomy" id="1737446"/>
    <lineage>
        <taxon>Bacteria</taxon>
        <taxon>Pseudomonadati</taxon>
        <taxon>Pseudomonadota</taxon>
        <taxon>Betaproteobacteria</taxon>
        <taxon>Neisseriales</taxon>
        <taxon>Chitinibacteraceae</taxon>
        <taxon>Chitinibacter</taxon>
    </lineage>
</organism>